<dbReference type="SMART" id="SM00022">
    <property type="entry name" value="PLAc"/>
    <property type="match status" value="1"/>
</dbReference>
<evidence type="ECO:0000256" key="8">
    <source>
        <dbReference type="PROSITE-ProRule" id="PRU00555"/>
    </source>
</evidence>
<evidence type="ECO:0000256" key="7">
    <source>
        <dbReference type="ARBA" id="ARBA00023180"/>
    </source>
</evidence>
<dbReference type="Pfam" id="PF01735">
    <property type="entry name" value="PLA2_B"/>
    <property type="match status" value="1"/>
</dbReference>
<dbReference type="FunFam" id="3.40.1090.10:FF:000010">
    <property type="entry name" value="Lysophospholipase"/>
    <property type="match status" value="1"/>
</dbReference>
<dbReference type="Proteomes" id="UP000245942">
    <property type="component" value="Unassembled WGS sequence"/>
</dbReference>
<gene>
    <name evidence="12" type="ORF">BCV69DRAFT_234942</name>
</gene>
<dbReference type="InterPro" id="IPR002642">
    <property type="entry name" value="LysoPLipase_cat_dom"/>
</dbReference>
<feature type="non-terminal residue" evidence="12">
    <location>
        <position position="601"/>
    </location>
</feature>
<keyword evidence="13" id="KW-1185">Reference proteome</keyword>
<keyword evidence="5 8" id="KW-0442">Lipid degradation</keyword>
<dbReference type="PANTHER" id="PTHR10728:SF33">
    <property type="entry name" value="LYSOPHOSPHOLIPASE 1-RELATED"/>
    <property type="match status" value="1"/>
</dbReference>
<name>A0A316UCJ7_9BASI</name>
<evidence type="ECO:0000256" key="10">
    <source>
        <dbReference type="SAM" id="MobiDB-lite"/>
    </source>
</evidence>
<comment type="similarity">
    <text evidence="1 9">Belongs to the lysophospholipase family.</text>
</comment>
<feature type="compositionally biased region" description="Low complexity" evidence="10">
    <location>
        <begin position="587"/>
        <end position="601"/>
    </location>
</feature>
<evidence type="ECO:0000256" key="2">
    <source>
        <dbReference type="ARBA" id="ARBA00013274"/>
    </source>
</evidence>
<dbReference type="PANTHER" id="PTHR10728">
    <property type="entry name" value="CYTOSOLIC PHOSPHOLIPASE A2"/>
    <property type="match status" value="1"/>
</dbReference>
<evidence type="ECO:0000256" key="9">
    <source>
        <dbReference type="RuleBase" id="RU362103"/>
    </source>
</evidence>
<dbReference type="EMBL" id="KZ819322">
    <property type="protein sequence ID" value="PWN22916.1"/>
    <property type="molecule type" value="Genomic_DNA"/>
</dbReference>
<keyword evidence="7" id="KW-0325">Glycoprotein</keyword>
<dbReference type="OrthoDB" id="4084751at2759"/>
<evidence type="ECO:0000256" key="1">
    <source>
        <dbReference type="ARBA" id="ARBA00008780"/>
    </source>
</evidence>
<dbReference type="AlphaFoldDB" id="A0A316UCJ7"/>
<dbReference type="InterPro" id="IPR016035">
    <property type="entry name" value="Acyl_Trfase/lysoPLipase"/>
</dbReference>
<dbReference type="SUPFAM" id="SSF52151">
    <property type="entry name" value="FabD/lysophospholipase-like"/>
    <property type="match status" value="1"/>
</dbReference>
<evidence type="ECO:0000256" key="4">
    <source>
        <dbReference type="ARBA" id="ARBA00022801"/>
    </source>
</evidence>
<sequence length="601" mass="64224">KRSNPDGTYAPTILTTCPGAPSNQTGGATGYVRNGTSQEINANETAYITKHRQALQSSWSTWLSSASPGPNLGGDFDVSNYTNTLSNIPRTGIAISGGGYRAMLYGLGVTQGLDERNSTASGAGVGGILQRADYIAGLSGGSWATGAYAINGFPTAQRLVDEVLDLNNNLVLPSDGTVSFYADLVGDVSDKRDENFPTSITDYWGRALSYHLLNDTTYPDQGQATTFSDIRNTSSFTGATYPYPVVIADEREPGETLIFSNTTIFEFSPYEYGTWDRIQAFVPIDVLGSNISNGEITRCVEGFENFGWVVGTSASLFNGALIDLLEDDGNSIIKSAIESVLQDIGSQDNDVSQVPNPFANYSNNELASQELITMVDGGLDNQNVPLWPLLQPARQLDFILALDASADTTLYWPNGSSLYQVTLRAQSGVYPEIPSPYFPSTNTFVNRGLNTRPVFFGCNASNATNAGTAARGFEAPIVAYVPNYPYTYLTNFSTYQLAYNATEAQGMLDNGVVLASLGGNNATWSQCLACGMLERSWARSGVSRPEACTTCMNTYCWDGVEDDSTPAEDYSPAIGTPQWVGNTDIQATPPSSGAPAASSSA</sequence>
<evidence type="ECO:0000256" key="6">
    <source>
        <dbReference type="ARBA" id="ARBA00023098"/>
    </source>
</evidence>
<dbReference type="RefSeq" id="XP_025350076.1">
    <property type="nucleotide sequence ID" value="XM_025489896.1"/>
</dbReference>
<evidence type="ECO:0000313" key="12">
    <source>
        <dbReference type="EMBL" id="PWN22916.1"/>
    </source>
</evidence>
<accession>A0A316UCJ7</accession>
<keyword evidence="3" id="KW-0732">Signal</keyword>
<evidence type="ECO:0000256" key="3">
    <source>
        <dbReference type="ARBA" id="ARBA00022729"/>
    </source>
</evidence>
<dbReference type="GO" id="GO:0004623">
    <property type="term" value="F:phospholipase A2 activity"/>
    <property type="evidence" value="ECO:0007669"/>
    <property type="project" value="TreeGrafter"/>
</dbReference>
<protein>
    <recommendedName>
        <fullName evidence="2 9">Lysophospholipase</fullName>
        <ecNumber evidence="2 9">3.1.1.5</ecNumber>
    </recommendedName>
</protein>
<proteinExistence type="inferred from homology"/>
<feature type="domain" description="PLA2c" evidence="11">
    <location>
        <begin position="16"/>
        <end position="562"/>
    </location>
</feature>
<comment type="catalytic activity">
    <reaction evidence="9">
        <text>a 1-acyl-sn-glycero-3-phosphocholine + H2O = sn-glycerol 3-phosphocholine + a fatty acid + H(+)</text>
        <dbReference type="Rhea" id="RHEA:15177"/>
        <dbReference type="ChEBI" id="CHEBI:15377"/>
        <dbReference type="ChEBI" id="CHEBI:15378"/>
        <dbReference type="ChEBI" id="CHEBI:16870"/>
        <dbReference type="ChEBI" id="CHEBI:28868"/>
        <dbReference type="ChEBI" id="CHEBI:58168"/>
        <dbReference type="EC" id="3.1.1.5"/>
    </reaction>
</comment>
<dbReference type="STRING" id="1684307.A0A316UCJ7"/>
<keyword evidence="4 8" id="KW-0378">Hydrolase</keyword>
<organism evidence="12 13">
    <name type="scientific">Pseudomicrostroma glucosiphilum</name>
    <dbReference type="NCBI Taxonomy" id="1684307"/>
    <lineage>
        <taxon>Eukaryota</taxon>
        <taxon>Fungi</taxon>
        <taxon>Dikarya</taxon>
        <taxon>Basidiomycota</taxon>
        <taxon>Ustilaginomycotina</taxon>
        <taxon>Exobasidiomycetes</taxon>
        <taxon>Microstromatales</taxon>
        <taxon>Microstromatales incertae sedis</taxon>
        <taxon>Pseudomicrostroma</taxon>
    </lineage>
</organism>
<dbReference type="PROSITE" id="PS51210">
    <property type="entry name" value="PLA2C"/>
    <property type="match status" value="1"/>
</dbReference>
<dbReference type="Gene3D" id="3.40.1090.10">
    <property type="entry name" value="Cytosolic phospholipase A2 catalytic domain"/>
    <property type="match status" value="1"/>
</dbReference>
<dbReference type="GO" id="GO:0046475">
    <property type="term" value="P:glycerophospholipid catabolic process"/>
    <property type="evidence" value="ECO:0007669"/>
    <property type="project" value="TreeGrafter"/>
</dbReference>
<reference evidence="12 13" key="1">
    <citation type="journal article" date="2018" name="Mol. Biol. Evol.">
        <title>Broad Genomic Sampling Reveals a Smut Pathogenic Ancestry of the Fungal Clade Ustilaginomycotina.</title>
        <authorList>
            <person name="Kijpornyongpan T."/>
            <person name="Mondo S.J."/>
            <person name="Barry K."/>
            <person name="Sandor L."/>
            <person name="Lee J."/>
            <person name="Lipzen A."/>
            <person name="Pangilinan J."/>
            <person name="LaButti K."/>
            <person name="Hainaut M."/>
            <person name="Henrissat B."/>
            <person name="Grigoriev I.V."/>
            <person name="Spatafora J.W."/>
            <person name="Aime M.C."/>
        </authorList>
    </citation>
    <scope>NUCLEOTIDE SEQUENCE [LARGE SCALE GENOMIC DNA]</scope>
    <source>
        <strain evidence="12 13">MCA 4718</strain>
    </source>
</reference>
<dbReference type="EC" id="3.1.1.5" evidence="2 9"/>
<dbReference type="GO" id="GO:0005829">
    <property type="term" value="C:cytosol"/>
    <property type="evidence" value="ECO:0007669"/>
    <property type="project" value="TreeGrafter"/>
</dbReference>
<evidence type="ECO:0000256" key="5">
    <source>
        <dbReference type="ARBA" id="ARBA00022963"/>
    </source>
</evidence>
<feature type="non-terminal residue" evidence="12">
    <location>
        <position position="1"/>
    </location>
</feature>
<dbReference type="GeneID" id="37011630"/>
<evidence type="ECO:0000259" key="11">
    <source>
        <dbReference type="PROSITE" id="PS51210"/>
    </source>
</evidence>
<feature type="region of interest" description="Disordered" evidence="10">
    <location>
        <begin position="565"/>
        <end position="601"/>
    </location>
</feature>
<dbReference type="GO" id="GO:0004622">
    <property type="term" value="F:phosphatidylcholine lysophospholipase activity"/>
    <property type="evidence" value="ECO:0007669"/>
    <property type="project" value="UniProtKB-EC"/>
</dbReference>
<keyword evidence="6 8" id="KW-0443">Lipid metabolism</keyword>
<evidence type="ECO:0000313" key="13">
    <source>
        <dbReference type="Proteomes" id="UP000245942"/>
    </source>
</evidence>